<evidence type="ECO:0000259" key="4">
    <source>
        <dbReference type="PROSITE" id="PS51717"/>
    </source>
</evidence>
<feature type="coiled-coil region" evidence="1">
    <location>
        <begin position="538"/>
        <end position="573"/>
    </location>
</feature>
<gene>
    <name evidence="5" type="ORF">PSON_ATCC_30995.1.T1230002</name>
</gene>
<organism evidence="5 6">
    <name type="scientific">Paramecium sonneborni</name>
    <dbReference type="NCBI Taxonomy" id="65129"/>
    <lineage>
        <taxon>Eukaryota</taxon>
        <taxon>Sar</taxon>
        <taxon>Alveolata</taxon>
        <taxon>Ciliophora</taxon>
        <taxon>Intramacronucleata</taxon>
        <taxon>Oligohymenophorea</taxon>
        <taxon>Peniculida</taxon>
        <taxon>Parameciidae</taxon>
        <taxon>Paramecium</taxon>
    </lineage>
</organism>
<evidence type="ECO:0000256" key="1">
    <source>
        <dbReference type="SAM" id="Coils"/>
    </source>
</evidence>
<dbReference type="Pfam" id="PF13519">
    <property type="entry name" value="VWA_2"/>
    <property type="match status" value="1"/>
</dbReference>
<dbReference type="PANTHER" id="PTHR14819">
    <property type="entry name" value="GTP-BINDING"/>
    <property type="match status" value="1"/>
</dbReference>
<feature type="chain" id="PRO_5035753234" description="VLIG-type G domain-containing protein" evidence="2">
    <location>
        <begin position="24"/>
        <end position="1987"/>
    </location>
</feature>
<feature type="domain" description="VWFA" evidence="3">
    <location>
        <begin position="1800"/>
        <end position="1983"/>
    </location>
</feature>
<feature type="domain" description="VLIG-type G" evidence="4">
    <location>
        <begin position="746"/>
        <end position="1026"/>
    </location>
</feature>
<dbReference type="EMBL" id="CAJJDN010000123">
    <property type="protein sequence ID" value="CAD8119813.1"/>
    <property type="molecule type" value="Genomic_DNA"/>
</dbReference>
<accession>A0A8S1QWM6</accession>
<comment type="caution">
    <text evidence="5">The sequence shown here is derived from an EMBL/GenBank/DDBJ whole genome shotgun (WGS) entry which is preliminary data.</text>
</comment>
<dbReference type="InterPro" id="IPR030383">
    <property type="entry name" value="G_VLIG_dom"/>
</dbReference>
<evidence type="ECO:0000313" key="6">
    <source>
        <dbReference type="Proteomes" id="UP000692954"/>
    </source>
</evidence>
<feature type="signal peptide" evidence="2">
    <location>
        <begin position="1"/>
        <end position="23"/>
    </location>
</feature>
<evidence type="ECO:0000259" key="3">
    <source>
        <dbReference type="PROSITE" id="PS50234"/>
    </source>
</evidence>
<keyword evidence="6" id="KW-1185">Reference proteome</keyword>
<dbReference type="Pfam" id="PF25683">
    <property type="entry name" value="URGCP_GTPase"/>
    <property type="match status" value="1"/>
</dbReference>
<dbReference type="InterPro" id="IPR002035">
    <property type="entry name" value="VWF_A"/>
</dbReference>
<dbReference type="CDD" id="cd00198">
    <property type="entry name" value="vWFA"/>
    <property type="match status" value="1"/>
</dbReference>
<sequence>MPTLKTFIHTLYILFLLFKKCNEKQLDYLLTNLNLIIRNKSYDYALIRQEMSYKTPIQLILKMLLIQFMYLQNNAVTFDEYFIHNQSLKQDKLCENLYYLDSQLYERWLSPINYYNEFRLTPSYFSKQKQQQLILKETKISLYDFSISFSVMTNYEQVELIKSWVQSMNDQQKFKQLIPFFFNIIKRGENPKKFIQLINKELELNQSLFKNGLNMKALFQIFYNNSDYELQVMLLKFQCQNYPVPLIFQNQDLSNIKNKEENYLLNEKLYYIFPECFPIINISLSENQTTIGKTELINKIFYEMDEFETLDTCELNRNTIDIMFDFSFCGSRQFCIADTHGFIPISILSKLVPLFKLWIIQLDSEKELLDTLNKIYELFYPFQKQKIPEICLVIRNSIENTRENFINNWKEKTKVSLKLNSKQSEIFNNINNVHCIIDLKSKNISKESKETAIEEFQNFIFEVTLKILNKDKKQYINQNNYLEIIKGFNTSYKQVSEQIESDGIIMANLEDELKKQIITENGFYSITSFPLRSIHWQINNSKEELDQLFSLKDEKNNKKITQIKDKIKELEEQIKSQKPTKLLNLFCDLFEKKNNYILYLSFIDKIRLFNEQNTYVIQDQIQVLIESIQKLKKEISSLKQSNDQNPTDEGLKKLIKMKDEMKKQNDKLLLLKKNREFKNIGIELFWRELIQMKQKCTQQELRINPVDVVFDMIKKGEPFEFLDGDQLKIDQMFLQQLTDKFSQSGNEKVLVLSVLGPQSSGKSTILNKIFGCHFWTSVGRCTKGIYLQLIRISQKQYFNNLFDYILILDSEGLQNPNQQNDEFNKKIALFILSISDIILINVKGDIHSQFKNLVEMCIFTLGQMNNALATIKQISWCFNQNNDVNFFSCFLHQIQGIANNLNQEFNKTSQESQHQSNQENENQTIDYNEVLDIRKENIQILGFASYERGWKNKEYGFEKIWRQLIKNQTFSEEAYQYGVRIIKNYVQKKQQSSNMPSLHSFIQNINQNWQTICRSPELLEFTELIQYKQDELMKKQFTIIYDRYDFNFKNNIQDDIKRYIEIQRDINMETFKQLQKEKEQAIIEQFSQIEDEIIIELQQIKKEQQISKKILVKYENRLKQQISTEIEECKMIIFNEIKEQETKLQKNKGFLQIDNYISSISENTTELKKLQQNDKLIGQNFEEIWKEISTNQMKQMEEIFEEFSLKQYKLIFERFSVYKLKSDMEKDYQKFFIDKINKNSPFQNQQIEKEQIVEIFKNELKSYQFEIFQEELSGKNEWNKLYYELYDITLMNMRSNQNKSQIFNNNKNDSDDEISSIDINLIQMIMSKITLTVNSYKKQFAKFGIILNHIGERCIYYYSMFLIWRFSCYNKWKMLKKNYDTLQQHKSEQFTKYKEAIKSNKVEQSQIKAQLFARIIYQTFIQEYYQKKKKDVINFIETKNKTCFDIIKEQDKRLLEQYQSNFTQKQKDEVMLYITDQKNFIENYANQTISNIKEEITKDHQNKLKQELLNYLFVIHYNVNLISTQLQTEQKQGLKTIDYFETQDNQKLVDYEFEQEMFKIVKACIFKEKYQNPYGKSIKDDYQEYFNISKFKELSSKINVIMPSPSDNEIQQLKPYIQELLKQITKYLDQSENERLNINNFQIEGTIDKIKFHMIGCRQSCPLCKRKCDKPIDYNNYNHKHQCQNGHQLRGMNFVLIDNKPSLFTCEEITDDMLITTQQTNKVRFWKEIKQIYNDWNFKTLILQNDVNHQKQVKDKMMNVWNGGIGQLICNVLSNKFNKTIAFITKHDLAKYEQDKSKVHYIFMLDDSYSMQGQAWNNAKNGVLTCMEEIEKNPNAKVSVIIFNSKARVAIDCEKVNIDSQYDKIMKSDELFFFRHCNIEIAFQLVFDQIQKYKNQQFERNLILFYTDGGYSYPAQAMDKLIQLPLDQKKNISLIACSEKSNPATLSLMVSNLKENGYVADLRVNIKLGNFQKVWSEIVLQGIHVSD</sequence>
<keyword evidence="2" id="KW-0732">Signal</keyword>
<dbReference type="GO" id="GO:0005525">
    <property type="term" value="F:GTP binding"/>
    <property type="evidence" value="ECO:0007669"/>
    <property type="project" value="InterPro"/>
</dbReference>
<keyword evidence="1" id="KW-0175">Coiled coil</keyword>
<dbReference type="SMART" id="SM00327">
    <property type="entry name" value="VWA"/>
    <property type="match status" value="1"/>
</dbReference>
<reference evidence="5" key="1">
    <citation type="submission" date="2021-01" db="EMBL/GenBank/DDBJ databases">
        <authorList>
            <consortium name="Genoscope - CEA"/>
            <person name="William W."/>
        </authorList>
    </citation>
    <scope>NUCLEOTIDE SEQUENCE</scope>
</reference>
<dbReference type="InterPro" id="IPR052986">
    <property type="entry name" value="VLIG_GTPase"/>
</dbReference>
<dbReference type="PROSITE" id="PS51717">
    <property type="entry name" value="G_VLIG"/>
    <property type="match status" value="1"/>
</dbReference>
<dbReference type="PROSITE" id="PS50234">
    <property type="entry name" value="VWFA"/>
    <property type="match status" value="1"/>
</dbReference>
<proteinExistence type="predicted"/>
<dbReference type="OrthoDB" id="310690at2759"/>
<dbReference type="PANTHER" id="PTHR14819:SF25">
    <property type="entry name" value="CHROMOSOME UNDETERMINED SCAFFOLD_52, WHOLE GENOME SHOTGUN SEQUENCE"/>
    <property type="match status" value="1"/>
</dbReference>
<evidence type="ECO:0008006" key="7">
    <source>
        <dbReference type="Google" id="ProtNLM"/>
    </source>
</evidence>
<evidence type="ECO:0000313" key="5">
    <source>
        <dbReference type="EMBL" id="CAD8119813.1"/>
    </source>
</evidence>
<name>A0A8S1QWM6_9CILI</name>
<evidence type="ECO:0000256" key="2">
    <source>
        <dbReference type="SAM" id="SignalP"/>
    </source>
</evidence>
<dbReference type="Proteomes" id="UP000692954">
    <property type="component" value="Unassembled WGS sequence"/>
</dbReference>
<protein>
    <recommendedName>
        <fullName evidence="7">VLIG-type G domain-containing protein</fullName>
    </recommendedName>
</protein>
<feature type="coiled-coil region" evidence="1">
    <location>
        <begin position="621"/>
        <end position="674"/>
    </location>
</feature>